<dbReference type="EMBL" id="JAKEIP010000005">
    <property type="protein sequence ID" value="MCF1592369.1"/>
    <property type="molecule type" value="Genomic_DNA"/>
</dbReference>
<keyword evidence="2" id="KW-1185">Reference proteome</keyword>
<dbReference type="AlphaFoldDB" id="A0A9X1PTQ1"/>
<gene>
    <name evidence="1" type="ORF">L0P92_02135</name>
</gene>
<organism evidence="1 2">
    <name type="scientific">Streptomyces muensis</name>
    <dbReference type="NCBI Taxonomy" id="1077944"/>
    <lineage>
        <taxon>Bacteria</taxon>
        <taxon>Bacillati</taxon>
        <taxon>Actinomycetota</taxon>
        <taxon>Actinomycetes</taxon>
        <taxon>Kitasatosporales</taxon>
        <taxon>Streptomycetaceae</taxon>
        <taxon>Streptomyces</taxon>
    </lineage>
</organism>
<sequence length="400" mass="42342">MTIFHAAVVHPDQSVTYCGEVDQAHVDTARALAEIETVPRFTREHPSRPGSVFVLRDDGDLDWYAPVDAEPFLLRDPDTEPPADVLGDALPGADDLPRGATGTVWISGAIRLGDGSIGGAMDTPGNPPRVVHHSTESPAGSKYLESVGSYLIRVASEPQLIYCPVTDRVGQFGPLNQSGRALRNDGTRRTNREGRVCIQIEVLGYAKSPWTNGWDPAKKPGWQKILSAARSWGVPDVFPAGPPAKYPGAGKARSRSVWQSKGGHFSHGDVPGNDHQDPGAISTVKVLYKATAPADPAPTPAQPKVSVAHLVAAAKKDVPAAEGHTTYPTEVRIVEDALVAEGLLKREFADGSFGSKTVTAYAAWQRSKAGGSYTGSAADGVPGLASLKRLAARHAFTATT</sequence>
<proteinExistence type="predicted"/>
<name>A0A9X1PTQ1_STRM4</name>
<reference evidence="1" key="1">
    <citation type="submission" date="2022-01" db="EMBL/GenBank/DDBJ databases">
        <title>Draft Genome Sequences of Seven Type Strains of the Genus Streptomyces.</title>
        <authorList>
            <person name="Aziz S."/>
            <person name="Coretto E."/>
            <person name="Chronakova A."/>
            <person name="Sproer C."/>
            <person name="Huber K."/>
            <person name="Nouioui I."/>
            <person name="Gross H."/>
        </authorList>
    </citation>
    <scope>NUCLEOTIDE SEQUENCE</scope>
    <source>
        <strain evidence="1">DSM 103493</strain>
    </source>
</reference>
<dbReference type="Proteomes" id="UP001139384">
    <property type="component" value="Unassembled WGS sequence"/>
</dbReference>
<protein>
    <submittedName>
        <fullName evidence="1">Peptidoglycan-binding protein LysM</fullName>
    </submittedName>
</protein>
<comment type="caution">
    <text evidence="1">The sequence shown here is derived from an EMBL/GenBank/DDBJ whole genome shotgun (WGS) entry which is preliminary data.</text>
</comment>
<accession>A0A9X1PTQ1</accession>
<evidence type="ECO:0000313" key="2">
    <source>
        <dbReference type="Proteomes" id="UP001139384"/>
    </source>
</evidence>
<dbReference type="RefSeq" id="WP_234760681.1">
    <property type="nucleotide sequence ID" value="NZ_JAKEIP010000005.1"/>
</dbReference>
<evidence type="ECO:0000313" key="1">
    <source>
        <dbReference type="EMBL" id="MCF1592369.1"/>
    </source>
</evidence>